<dbReference type="EMBL" id="QZWG01000017">
    <property type="protein sequence ID" value="RZB57861.1"/>
    <property type="molecule type" value="Genomic_DNA"/>
</dbReference>
<protein>
    <recommendedName>
        <fullName evidence="3">Endonuclease/exonuclease/phosphatase domain-containing protein</fullName>
    </recommendedName>
</protein>
<reference evidence="1 2" key="1">
    <citation type="submission" date="2018-09" db="EMBL/GenBank/DDBJ databases">
        <title>A high-quality reference genome of wild soybean provides a powerful tool to mine soybean genomes.</title>
        <authorList>
            <person name="Xie M."/>
            <person name="Chung C.Y.L."/>
            <person name="Li M.-W."/>
            <person name="Wong F.-L."/>
            <person name="Chan T.-F."/>
            <person name="Lam H.-M."/>
        </authorList>
    </citation>
    <scope>NUCLEOTIDE SEQUENCE [LARGE SCALE GENOMIC DNA]</scope>
    <source>
        <strain evidence="2">cv. W05</strain>
        <tissue evidence="1">Hypocotyl of etiolated seedlings</tissue>
    </source>
</reference>
<proteinExistence type="predicted"/>
<dbReference type="PANTHER" id="PTHR33710:SF77">
    <property type="entry name" value="DNASE I-LIKE SUPERFAMILY PROTEIN"/>
    <property type="match status" value="1"/>
</dbReference>
<comment type="caution">
    <text evidence="1">The sequence shown here is derived from an EMBL/GenBank/DDBJ whole genome shotgun (WGS) entry which is preliminary data.</text>
</comment>
<dbReference type="Gene3D" id="3.60.10.10">
    <property type="entry name" value="Endonuclease/exonuclease/phosphatase"/>
    <property type="match status" value="1"/>
</dbReference>
<evidence type="ECO:0000313" key="1">
    <source>
        <dbReference type="EMBL" id="RZB57861.1"/>
    </source>
</evidence>
<accession>A0A445G9Q9</accession>
<sequence>MAQVMTMIWKFYLQWKIPMTRANQTPSTRPLEGSVGLHPFFFTRFMMSGFNDFSIFSWNVREASIFNTWRKLRDVIKGYHPSMFVIYETKDNVLGFAPWYMPLLSPSSRNSLHLIQIGESFDGTWIALGDLNEVLSVSKTMGSSFSYSRATTFSNCINVFDLMDINTMGGCFTWRRHTNNGSRIRKKLDCCLANSGWSIMFPHVLGEIFPTHGSYHNSILVSFLKPKSKKFKVFHYQTTWVSHLDYAPLVANTWVNIACSTLNKLGVVKDESIKFNVDIFGNIFRWKCHIETRLSGVHKILDNAYFSDLVMLEKELQKESDLVFGPRRDSLVSKI</sequence>
<keyword evidence="2" id="KW-1185">Reference proteome</keyword>
<evidence type="ECO:0008006" key="3">
    <source>
        <dbReference type="Google" id="ProtNLM"/>
    </source>
</evidence>
<evidence type="ECO:0000313" key="2">
    <source>
        <dbReference type="Proteomes" id="UP000289340"/>
    </source>
</evidence>
<name>A0A445G9Q9_GLYSO</name>
<dbReference type="PANTHER" id="PTHR33710">
    <property type="entry name" value="BNAC02G09200D PROTEIN"/>
    <property type="match status" value="1"/>
</dbReference>
<dbReference type="SUPFAM" id="SSF56219">
    <property type="entry name" value="DNase I-like"/>
    <property type="match status" value="1"/>
</dbReference>
<gene>
    <name evidence="1" type="ORF">D0Y65_046496</name>
</gene>
<dbReference type="Proteomes" id="UP000289340">
    <property type="component" value="Chromosome 17"/>
</dbReference>
<organism evidence="1 2">
    <name type="scientific">Glycine soja</name>
    <name type="common">Wild soybean</name>
    <dbReference type="NCBI Taxonomy" id="3848"/>
    <lineage>
        <taxon>Eukaryota</taxon>
        <taxon>Viridiplantae</taxon>
        <taxon>Streptophyta</taxon>
        <taxon>Embryophyta</taxon>
        <taxon>Tracheophyta</taxon>
        <taxon>Spermatophyta</taxon>
        <taxon>Magnoliopsida</taxon>
        <taxon>eudicotyledons</taxon>
        <taxon>Gunneridae</taxon>
        <taxon>Pentapetalae</taxon>
        <taxon>rosids</taxon>
        <taxon>fabids</taxon>
        <taxon>Fabales</taxon>
        <taxon>Fabaceae</taxon>
        <taxon>Papilionoideae</taxon>
        <taxon>50 kb inversion clade</taxon>
        <taxon>NPAAA clade</taxon>
        <taxon>indigoferoid/millettioid clade</taxon>
        <taxon>Phaseoleae</taxon>
        <taxon>Glycine</taxon>
        <taxon>Glycine subgen. Soja</taxon>
    </lineage>
</organism>
<dbReference type="AlphaFoldDB" id="A0A445G9Q9"/>
<dbReference type="InterPro" id="IPR036691">
    <property type="entry name" value="Endo/exonu/phosph_ase_sf"/>
</dbReference>